<organism evidence="1 2">
    <name type="scientific">Pseudomonas vancouverensis</name>
    <dbReference type="NCBI Taxonomy" id="95300"/>
    <lineage>
        <taxon>Bacteria</taxon>
        <taxon>Pseudomonadati</taxon>
        <taxon>Pseudomonadota</taxon>
        <taxon>Gammaproteobacteria</taxon>
        <taxon>Pseudomonadales</taxon>
        <taxon>Pseudomonadaceae</taxon>
        <taxon>Pseudomonas</taxon>
    </lineage>
</organism>
<evidence type="ECO:0000313" key="1">
    <source>
        <dbReference type="EMBL" id="TDB69284.1"/>
    </source>
</evidence>
<protein>
    <submittedName>
        <fullName evidence="1">DUF1833 domain-containing protein</fullName>
    </submittedName>
</protein>
<dbReference type="OrthoDB" id="8690039at2"/>
<accession>A0A1H2MXA0</accession>
<dbReference type="STRING" id="95300.SAMN05216558_1371"/>
<sequence>MSIIERVYASGGDVIIDTFELTCPAWSEPVLICGGFDDHACRTEDGRILTFLAAGIDVSLPRKSNSASQTLNFAIDNVIGEAQQKMDQAKAAGQQINQTYRRYLASDLSAPAEPPYRMTALGASIEGTTVQISAGYADLINRAFPRDKLTTLNAPCMKYL</sequence>
<gene>
    <name evidence="1" type="ORF">EIY72_00060</name>
</gene>
<dbReference type="RefSeq" id="WP_093218352.1">
    <property type="nucleotide sequence ID" value="NZ_LT629803.1"/>
</dbReference>
<keyword evidence="2" id="KW-1185">Reference proteome</keyword>
<comment type="caution">
    <text evidence="1">The sequence shown here is derived from an EMBL/GenBank/DDBJ whole genome shotgun (WGS) entry which is preliminary data.</text>
</comment>
<reference evidence="2" key="1">
    <citation type="journal article" date="2019" name="bioRxiv">
        <title>Bacterially produced spermidine induces plant systemic susceptibility to pathogens.</title>
        <authorList>
            <person name="Melnyk R.A."/>
            <person name="Beskrovnaya P.A."/>
            <person name="Liu Z."/>
            <person name="Song Y."/>
            <person name="Haney C.H."/>
        </authorList>
    </citation>
    <scope>NUCLEOTIDE SEQUENCE [LARGE SCALE GENOMIC DNA]</scope>
    <source>
        <strain evidence="2">Dha-51</strain>
    </source>
</reference>
<evidence type="ECO:0000313" key="2">
    <source>
        <dbReference type="Proteomes" id="UP000295254"/>
    </source>
</evidence>
<proteinExistence type="predicted"/>
<dbReference type="AlphaFoldDB" id="A0A1H2MXA0"/>
<dbReference type="Proteomes" id="UP000295254">
    <property type="component" value="Unassembled WGS sequence"/>
</dbReference>
<dbReference type="InterPro" id="IPR014974">
    <property type="entry name" value="DUF1833"/>
</dbReference>
<name>A0A1H2MXA0_PSEVA</name>
<dbReference type="EMBL" id="RRZK01000001">
    <property type="protein sequence ID" value="TDB69284.1"/>
    <property type="molecule type" value="Genomic_DNA"/>
</dbReference>
<dbReference type="Pfam" id="PF08875">
    <property type="entry name" value="DUF1833"/>
    <property type="match status" value="1"/>
</dbReference>